<evidence type="ECO:0000256" key="6">
    <source>
        <dbReference type="SAM" id="Phobius"/>
    </source>
</evidence>
<evidence type="ECO:0000256" key="2">
    <source>
        <dbReference type="ARBA" id="ARBA00006565"/>
    </source>
</evidence>
<dbReference type="Pfam" id="PF10277">
    <property type="entry name" value="Frag1"/>
    <property type="match status" value="1"/>
</dbReference>
<feature type="transmembrane region" description="Helical" evidence="6">
    <location>
        <begin position="40"/>
        <end position="62"/>
    </location>
</feature>
<dbReference type="GO" id="GO:0005764">
    <property type="term" value="C:lysosome"/>
    <property type="evidence" value="ECO:0007669"/>
    <property type="project" value="TreeGrafter"/>
</dbReference>
<sequence length="103" mass="11717">MATVYVRYKQVEALTGGDKLTLHRLNRLPRDKTTLFSKHLLGALLTFGVGALYILVQTLLSLKMQPHVHSRSIYPIRLSIGPWTLSSIISSIQDDRILNERLF</sequence>
<dbReference type="InterPro" id="IPR019402">
    <property type="entry name" value="CWH43_N"/>
</dbReference>
<gene>
    <name evidence="8" type="ORF">PLEPLA_LOCUS29494</name>
</gene>
<name>A0A9N7V2U3_PLEPL</name>
<protein>
    <recommendedName>
        <fullName evidence="7">CWH43-like N-terminal domain-containing protein</fullName>
    </recommendedName>
</protein>
<comment type="similarity">
    <text evidence="2">Belongs to the DRAM/TMEM150 family.</text>
</comment>
<proteinExistence type="inferred from homology"/>
<keyword evidence="5 6" id="KW-0472">Membrane</keyword>
<dbReference type="InterPro" id="IPR050911">
    <property type="entry name" value="DRAM/TMEM150_Autophagy_Mod"/>
</dbReference>
<dbReference type="GO" id="GO:0045494">
    <property type="term" value="P:photoreceptor cell maintenance"/>
    <property type="evidence" value="ECO:0007669"/>
    <property type="project" value="TreeGrafter"/>
</dbReference>
<dbReference type="GO" id="GO:0010506">
    <property type="term" value="P:regulation of autophagy"/>
    <property type="evidence" value="ECO:0007669"/>
    <property type="project" value="TreeGrafter"/>
</dbReference>
<reference evidence="8" key="1">
    <citation type="submission" date="2020-03" db="EMBL/GenBank/DDBJ databases">
        <authorList>
            <person name="Weist P."/>
        </authorList>
    </citation>
    <scope>NUCLEOTIDE SEQUENCE</scope>
</reference>
<evidence type="ECO:0000256" key="3">
    <source>
        <dbReference type="ARBA" id="ARBA00022692"/>
    </source>
</evidence>
<keyword evidence="4 6" id="KW-1133">Transmembrane helix</keyword>
<evidence type="ECO:0000256" key="5">
    <source>
        <dbReference type="ARBA" id="ARBA00023136"/>
    </source>
</evidence>
<comment type="subcellular location">
    <subcellularLocation>
        <location evidence="1">Endomembrane system</location>
        <topology evidence="1">Multi-pass membrane protein</topology>
    </subcellularLocation>
</comment>
<evidence type="ECO:0000256" key="1">
    <source>
        <dbReference type="ARBA" id="ARBA00004127"/>
    </source>
</evidence>
<dbReference type="Proteomes" id="UP001153269">
    <property type="component" value="Unassembled WGS sequence"/>
</dbReference>
<feature type="domain" description="CWH43-like N-terminal" evidence="7">
    <location>
        <begin position="33"/>
        <end position="91"/>
    </location>
</feature>
<evidence type="ECO:0000259" key="7">
    <source>
        <dbReference type="Pfam" id="PF10277"/>
    </source>
</evidence>
<dbReference type="PANTHER" id="PTHR21324">
    <property type="entry name" value="FASTING-INDUCIBLE INTEGRAL MEMBRANE PROTEIN TM6P1-RELATED"/>
    <property type="match status" value="1"/>
</dbReference>
<keyword evidence="3 6" id="KW-0812">Transmembrane</keyword>
<evidence type="ECO:0000256" key="4">
    <source>
        <dbReference type="ARBA" id="ARBA00022989"/>
    </source>
</evidence>
<evidence type="ECO:0000313" key="9">
    <source>
        <dbReference type="Proteomes" id="UP001153269"/>
    </source>
</evidence>
<keyword evidence="9" id="KW-1185">Reference proteome</keyword>
<accession>A0A9N7V2U3</accession>
<evidence type="ECO:0000313" key="8">
    <source>
        <dbReference type="EMBL" id="CAB1441760.1"/>
    </source>
</evidence>
<dbReference type="AlphaFoldDB" id="A0A9N7V2U3"/>
<dbReference type="PANTHER" id="PTHR21324:SF10">
    <property type="entry name" value="DNA DAMAGE-REGULATED AUTOPHAGY MODULATOR PROTEIN 2"/>
    <property type="match status" value="1"/>
</dbReference>
<dbReference type="EMBL" id="CADEAL010002701">
    <property type="protein sequence ID" value="CAB1441760.1"/>
    <property type="molecule type" value="Genomic_DNA"/>
</dbReference>
<organism evidence="8 9">
    <name type="scientific">Pleuronectes platessa</name>
    <name type="common">European plaice</name>
    <dbReference type="NCBI Taxonomy" id="8262"/>
    <lineage>
        <taxon>Eukaryota</taxon>
        <taxon>Metazoa</taxon>
        <taxon>Chordata</taxon>
        <taxon>Craniata</taxon>
        <taxon>Vertebrata</taxon>
        <taxon>Euteleostomi</taxon>
        <taxon>Actinopterygii</taxon>
        <taxon>Neopterygii</taxon>
        <taxon>Teleostei</taxon>
        <taxon>Neoteleostei</taxon>
        <taxon>Acanthomorphata</taxon>
        <taxon>Carangaria</taxon>
        <taxon>Pleuronectiformes</taxon>
        <taxon>Pleuronectoidei</taxon>
        <taxon>Pleuronectidae</taxon>
        <taxon>Pleuronectes</taxon>
    </lineage>
</organism>
<comment type="caution">
    <text evidence="8">The sequence shown here is derived from an EMBL/GenBank/DDBJ whole genome shotgun (WGS) entry which is preliminary data.</text>
</comment>